<dbReference type="CDD" id="cd07943">
    <property type="entry name" value="DRE_TIM_HOA"/>
    <property type="match status" value="1"/>
</dbReference>
<dbReference type="InterPro" id="IPR035685">
    <property type="entry name" value="DRE_TIM_HOA"/>
</dbReference>
<feature type="binding site" evidence="7">
    <location>
        <position position="208"/>
    </location>
    <ligand>
        <name>substrate</name>
    </ligand>
</feature>
<evidence type="ECO:0000256" key="4">
    <source>
        <dbReference type="ARBA" id="ARBA00023211"/>
    </source>
</evidence>
<dbReference type="RefSeq" id="WP_061141549.1">
    <property type="nucleotide sequence ID" value="NZ_LNNH01000012.1"/>
</dbReference>
<evidence type="ECO:0000256" key="7">
    <source>
        <dbReference type="HAMAP-Rule" id="MF_01656"/>
    </source>
</evidence>
<organism evidence="10 11">
    <name type="scientific">Peribacillus simplex</name>
    <dbReference type="NCBI Taxonomy" id="1478"/>
    <lineage>
        <taxon>Bacteria</taxon>
        <taxon>Bacillati</taxon>
        <taxon>Bacillota</taxon>
        <taxon>Bacilli</taxon>
        <taxon>Bacillales</taxon>
        <taxon>Bacillaceae</taxon>
        <taxon>Peribacillus</taxon>
    </lineage>
</organism>
<evidence type="ECO:0000313" key="11">
    <source>
        <dbReference type="Proteomes" id="UP000064189"/>
    </source>
</evidence>
<dbReference type="Gene3D" id="1.10.8.60">
    <property type="match status" value="1"/>
</dbReference>
<evidence type="ECO:0000256" key="3">
    <source>
        <dbReference type="ARBA" id="ARBA00022797"/>
    </source>
</evidence>
<accession>A0A125QSB4</accession>
<feature type="binding site" evidence="7">
    <location>
        <position position="208"/>
    </location>
    <ligand>
        <name>Mn(2+)</name>
        <dbReference type="ChEBI" id="CHEBI:29035"/>
    </ligand>
</feature>
<dbReference type="HAMAP" id="MF_01656">
    <property type="entry name" value="HOA"/>
    <property type="match status" value="1"/>
</dbReference>
<dbReference type="InterPro" id="IPR000891">
    <property type="entry name" value="PYR_CT"/>
</dbReference>
<dbReference type="InterPro" id="IPR012425">
    <property type="entry name" value="DmpG_comm"/>
</dbReference>
<dbReference type="Gene3D" id="3.20.20.70">
    <property type="entry name" value="Aldolase class I"/>
    <property type="match status" value="1"/>
</dbReference>
<dbReference type="PANTHER" id="PTHR10277:SF9">
    <property type="entry name" value="2-ISOPROPYLMALATE SYNTHASE 1, CHLOROPLASTIC-RELATED"/>
    <property type="match status" value="1"/>
</dbReference>
<gene>
    <name evidence="10" type="ORF">AS888_16455</name>
</gene>
<dbReference type="GO" id="GO:0030145">
    <property type="term" value="F:manganese ion binding"/>
    <property type="evidence" value="ECO:0007669"/>
    <property type="project" value="UniProtKB-UniRule"/>
</dbReference>
<dbReference type="EMBL" id="LNNH01000012">
    <property type="protein sequence ID" value="KWW21196.1"/>
    <property type="molecule type" value="Genomic_DNA"/>
</dbReference>
<comment type="caution">
    <text evidence="10">The sequence shown here is derived from an EMBL/GenBank/DDBJ whole genome shotgun (WGS) entry which is preliminary data.</text>
</comment>
<evidence type="ECO:0000256" key="1">
    <source>
        <dbReference type="ARBA" id="ARBA00008944"/>
    </source>
</evidence>
<dbReference type="AlphaFoldDB" id="A0A125QSB4"/>
<evidence type="ECO:0000259" key="9">
    <source>
        <dbReference type="PROSITE" id="PS50991"/>
    </source>
</evidence>
<reference evidence="10 11" key="1">
    <citation type="submission" date="2015-11" db="EMBL/GenBank/DDBJ databases">
        <title>Genome Sequence of Bacillus simplex strain VanAntwerpen2.</title>
        <authorList>
            <person name="Couger M.B."/>
        </authorList>
    </citation>
    <scope>NUCLEOTIDE SEQUENCE [LARGE SCALE GENOMIC DNA]</scope>
    <source>
        <strain evidence="10 11">VanAntwerpen02</strain>
    </source>
</reference>
<dbReference type="InterPro" id="IPR017629">
    <property type="entry name" value="4OH_2_O-val_aldolase"/>
</dbReference>
<keyword evidence="4 7" id="KW-0464">Manganese</keyword>
<dbReference type="Pfam" id="PF00682">
    <property type="entry name" value="HMGL-like"/>
    <property type="match status" value="1"/>
</dbReference>
<evidence type="ECO:0000313" key="10">
    <source>
        <dbReference type="EMBL" id="KWW21196.1"/>
    </source>
</evidence>
<feature type="binding site" evidence="7">
    <location>
        <position position="181"/>
    </location>
    <ligand>
        <name>substrate</name>
    </ligand>
</feature>
<dbReference type="SUPFAM" id="SSF89000">
    <property type="entry name" value="post-HMGL domain-like"/>
    <property type="match status" value="1"/>
</dbReference>
<comment type="catalytic activity">
    <reaction evidence="6">
        <text>(S)-4-hydroxy-2-oxohexanoate = propanal + pyruvate</text>
        <dbReference type="Rhea" id="RHEA:36003"/>
        <dbReference type="ChEBI" id="CHEBI:15361"/>
        <dbReference type="ChEBI" id="CHEBI:17153"/>
        <dbReference type="ChEBI" id="CHEBI:73142"/>
        <dbReference type="EC" id="4.1.3.43"/>
    </reaction>
    <physiologicalReaction direction="left-to-right" evidence="6">
        <dbReference type="Rhea" id="RHEA:36004"/>
    </physiologicalReaction>
</comment>
<feature type="binding site" evidence="7">
    <location>
        <position position="28"/>
    </location>
    <ligand>
        <name>Mn(2+)</name>
        <dbReference type="ChEBI" id="CHEBI:29035"/>
    </ligand>
</feature>
<protein>
    <recommendedName>
        <fullName evidence="7 8">4-hydroxy-2-oxovalerate aldolase</fullName>
        <shortName evidence="7">HOA</shortName>
        <ecNumber evidence="7 8">4.1.3.39</ecNumber>
    </recommendedName>
    <alternativeName>
        <fullName evidence="7">4-hydroxy-2-keto-pentanoic acid aldolase</fullName>
    </alternativeName>
    <alternativeName>
        <fullName evidence="7">4-hydroxy-2-oxopentanoate aldolase</fullName>
    </alternativeName>
</protein>
<dbReference type="NCBIfam" id="NF006049">
    <property type="entry name" value="PRK08195.1"/>
    <property type="match status" value="1"/>
</dbReference>
<evidence type="ECO:0000256" key="8">
    <source>
        <dbReference type="NCBIfam" id="TIGR03217"/>
    </source>
</evidence>
<comment type="similarity">
    <text evidence="1 7">Belongs to the 4-hydroxy-2-oxovalerate aldolase family.</text>
</comment>
<dbReference type="PROSITE" id="PS50991">
    <property type="entry name" value="PYR_CT"/>
    <property type="match status" value="1"/>
</dbReference>
<feature type="binding site" evidence="7">
    <location>
        <position position="210"/>
    </location>
    <ligand>
        <name>Mn(2+)</name>
        <dbReference type="ChEBI" id="CHEBI:29035"/>
    </ligand>
</feature>
<dbReference type="InterPro" id="IPR013785">
    <property type="entry name" value="Aldolase_TIM"/>
</dbReference>
<dbReference type="Pfam" id="PF07836">
    <property type="entry name" value="DmpG_comm"/>
    <property type="match status" value="1"/>
</dbReference>
<dbReference type="InterPro" id="IPR050073">
    <property type="entry name" value="2-IPM_HCS-like"/>
</dbReference>
<comment type="catalytic activity">
    <reaction evidence="7">
        <text>(S)-4-hydroxy-2-oxopentanoate = acetaldehyde + pyruvate</text>
        <dbReference type="Rhea" id="RHEA:22624"/>
        <dbReference type="ChEBI" id="CHEBI:15343"/>
        <dbReference type="ChEBI" id="CHEBI:15361"/>
        <dbReference type="ChEBI" id="CHEBI:73143"/>
        <dbReference type="EC" id="4.1.3.39"/>
    </reaction>
</comment>
<dbReference type="Proteomes" id="UP000064189">
    <property type="component" value="Unassembled WGS sequence"/>
</dbReference>
<evidence type="ECO:0000256" key="6">
    <source>
        <dbReference type="ARBA" id="ARBA00023518"/>
    </source>
</evidence>
<sequence length="353" mass="37697">MYENENGSGKGGVRLERDVVVTEVALRDGSHVVAHQFTIEQVKNLTGKLSAAGVPYIEVSHGDGLGGSSLQYGFSKVNDIELVEAAVEVAGESAISVLLIPGIGTIDQLREAADVGAKMARVATHVTEADVSKQHLEAAKHLGMEAIGFLMMSHMASPEKLVEQALLMESYGADAVYVVDSAGAFLPQEVKTRINLLKTNLNIDIGFHAHNNLSLAVANSLVAIEEGANRIDGSIRCLGAGAGNAQTEVLVAVLDRLGIRTDIDLYKMLDLSEEVGNTIMQKPQEITDSSLIMGYSGVYSSFLLHANKAAKKYGVDARDILMELGRQKVVGGQEDTIIEVAKQMALQKEGTLR</sequence>
<name>A0A125QSB4_9BACI</name>
<feature type="active site" description="Proton acceptor" evidence="7">
    <location>
        <position position="31"/>
    </location>
</feature>
<dbReference type="SUPFAM" id="SSF51569">
    <property type="entry name" value="Aldolase"/>
    <property type="match status" value="1"/>
</dbReference>
<dbReference type="GO" id="GO:0008701">
    <property type="term" value="F:4-hydroxy-2-oxovalerate aldolase activity"/>
    <property type="evidence" value="ECO:0007669"/>
    <property type="project" value="UniProtKB-UniRule"/>
</dbReference>
<keyword evidence="5 7" id="KW-0456">Lyase</keyword>
<proteinExistence type="inferred from homology"/>
<dbReference type="GO" id="GO:0003852">
    <property type="term" value="F:2-isopropylmalate synthase activity"/>
    <property type="evidence" value="ECO:0007669"/>
    <property type="project" value="TreeGrafter"/>
</dbReference>
<dbReference type="PANTHER" id="PTHR10277">
    <property type="entry name" value="HOMOCITRATE SYNTHASE-RELATED"/>
    <property type="match status" value="1"/>
</dbReference>
<feature type="binding site" evidence="7">
    <location>
        <begin position="27"/>
        <end position="28"/>
    </location>
    <ligand>
        <name>substrate</name>
    </ligand>
</feature>
<evidence type="ECO:0000256" key="2">
    <source>
        <dbReference type="ARBA" id="ARBA00022723"/>
    </source>
</evidence>
<dbReference type="GO" id="GO:0009098">
    <property type="term" value="P:L-leucine biosynthetic process"/>
    <property type="evidence" value="ECO:0007669"/>
    <property type="project" value="TreeGrafter"/>
</dbReference>
<feature type="domain" description="Pyruvate carboxyltransferase" evidence="9">
    <location>
        <begin position="19"/>
        <end position="269"/>
    </location>
</feature>
<dbReference type="EC" id="4.1.3.39" evidence="7 8"/>
<dbReference type="NCBIfam" id="TIGR03217">
    <property type="entry name" value="4OH_2_O_val_ald"/>
    <property type="match status" value="1"/>
</dbReference>
<keyword evidence="2 7" id="KW-0479">Metal-binding</keyword>
<evidence type="ECO:0000256" key="5">
    <source>
        <dbReference type="ARBA" id="ARBA00023239"/>
    </source>
</evidence>
<feature type="binding site" evidence="7">
    <location>
        <position position="299"/>
    </location>
    <ligand>
        <name>substrate</name>
    </ligand>
</feature>
<keyword evidence="11" id="KW-1185">Reference proteome</keyword>
<feature type="site" description="Transition state stabilizer" evidence="7">
    <location>
        <position position="27"/>
    </location>
</feature>
<keyword evidence="3 7" id="KW-0058">Aromatic hydrocarbons catabolism</keyword>